<gene>
    <name evidence="2" type="ORF">BGZ97_012475</name>
</gene>
<sequence>MYLDPALLNDSIWKGESGVKVKKKAQALLIIETLEDQDKSNKQQGLEDLNMSGPARVTIL</sequence>
<protein>
    <submittedName>
        <fullName evidence="2">Uncharacterized protein</fullName>
    </submittedName>
</protein>
<feature type="region of interest" description="Disordered" evidence="1">
    <location>
        <begin position="38"/>
        <end position="60"/>
    </location>
</feature>
<evidence type="ECO:0000313" key="2">
    <source>
        <dbReference type="EMBL" id="KAG0310574.1"/>
    </source>
</evidence>
<dbReference type="OrthoDB" id="2365012at2759"/>
<evidence type="ECO:0000313" key="3">
    <source>
        <dbReference type="Proteomes" id="UP000823405"/>
    </source>
</evidence>
<name>A0A9P6R173_9FUNG</name>
<comment type="caution">
    <text evidence="2">The sequence shown here is derived from an EMBL/GenBank/DDBJ whole genome shotgun (WGS) entry which is preliminary data.</text>
</comment>
<proteinExistence type="predicted"/>
<evidence type="ECO:0000256" key="1">
    <source>
        <dbReference type="SAM" id="MobiDB-lite"/>
    </source>
</evidence>
<reference evidence="2" key="1">
    <citation type="journal article" date="2020" name="Fungal Divers.">
        <title>Resolving the Mortierellaceae phylogeny through synthesis of multi-gene phylogenetics and phylogenomics.</title>
        <authorList>
            <person name="Vandepol N."/>
            <person name="Liber J."/>
            <person name="Desiro A."/>
            <person name="Na H."/>
            <person name="Kennedy M."/>
            <person name="Barry K."/>
            <person name="Grigoriev I.V."/>
            <person name="Miller A.N."/>
            <person name="O'Donnell K."/>
            <person name="Stajich J.E."/>
            <person name="Bonito G."/>
        </authorList>
    </citation>
    <scope>NUCLEOTIDE SEQUENCE</scope>
    <source>
        <strain evidence="2">NVP60</strain>
    </source>
</reference>
<organism evidence="2 3">
    <name type="scientific">Linnemannia gamsii</name>
    <dbReference type="NCBI Taxonomy" id="64522"/>
    <lineage>
        <taxon>Eukaryota</taxon>
        <taxon>Fungi</taxon>
        <taxon>Fungi incertae sedis</taxon>
        <taxon>Mucoromycota</taxon>
        <taxon>Mortierellomycotina</taxon>
        <taxon>Mortierellomycetes</taxon>
        <taxon>Mortierellales</taxon>
        <taxon>Mortierellaceae</taxon>
        <taxon>Linnemannia</taxon>
    </lineage>
</organism>
<dbReference type="Proteomes" id="UP000823405">
    <property type="component" value="Unassembled WGS sequence"/>
</dbReference>
<feature type="non-terminal residue" evidence="2">
    <location>
        <position position="60"/>
    </location>
</feature>
<keyword evidence="3" id="KW-1185">Reference proteome</keyword>
<dbReference type="AlphaFoldDB" id="A0A9P6R173"/>
<accession>A0A9P6R173</accession>
<dbReference type="EMBL" id="JAAAIN010000821">
    <property type="protein sequence ID" value="KAG0310574.1"/>
    <property type="molecule type" value="Genomic_DNA"/>
</dbReference>